<dbReference type="WBParaSite" id="SRAE_2000355300.1">
    <property type="protein sequence ID" value="SRAE_2000355300.1"/>
    <property type="gene ID" value="WBGene00263776"/>
</dbReference>
<protein>
    <submittedName>
        <fullName evidence="4 6">Enoyl-CoA delta isomerase 2, mitochondrial</fullName>
    </submittedName>
</protein>
<dbReference type="RefSeq" id="XP_024508099.1">
    <property type="nucleotide sequence ID" value="XM_024654759.1"/>
</dbReference>
<evidence type="ECO:0000313" key="7">
    <source>
        <dbReference type="WormBase" id="SRAE_2000355300"/>
    </source>
</evidence>
<evidence type="ECO:0000256" key="1">
    <source>
        <dbReference type="ARBA" id="ARBA00004275"/>
    </source>
</evidence>
<dbReference type="InterPro" id="IPR029045">
    <property type="entry name" value="ClpP/crotonase-like_dom_sf"/>
</dbReference>
<evidence type="ECO:0000313" key="5">
    <source>
        <dbReference type="Proteomes" id="UP000035682"/>
    </source>
</evidence>
<reference evidence="4 5" key="1">
    <citation type="submission" date="2014-09" db="EMBL/GenBank/DDBJ databases">
        <authorList>
            <person name="Martin A.A."/>
        </authorList>
    </citation>
    <scope>NUCLEOTIDE SEQUENCE</scope>
    <source>
        <strain evidence="5">ED321</strain>
        <strain evidence="4">ED321 Heterogonic</strain>
    </source>
</reference>
<accession>A0A090MZG6</accession>
<name>A0A090MZG6_STRRB</name>
<dbReference type="PANTHER" id="PTHR43684">
    <property type="match status" value="1"/>
</dbReference>
<gene>
    <name evidence="4 6 7" type="ORF">SRAE_2000355300</name>
</gene>
<keyword evidence="2" id="KW-0576">Peroxisome</keyword>
<dbReference type="InterPro" id="IPR051053">
    <property type="entry name" value="ECH/Chromodomain_protein"/>
</dbReference>
<dbReference type="CDD" id="cd06558">
    <property type="entry name" value="crotonase-like"/>
    <property type="match status" value="1"/>
</dbReference>
<keyword evidence="3 4" id="KW-0413">Isomerase</keyword>
<dbReference type="OrthoDB" id="409763at2759"/>
<evidence type="ECO:0000256" key="3">
    <source>
        <dbReference type="ARBA" id="ARBA00023235"/>
    </source>
</evidence>
<dbReference type="OMA" id="RTSNECK"/>
<dbReference type="EMBL" id="LN609529">
    <property type="protein sequence ID" value="CEF68899.1"/>
    <property type="molecule type" value="Genomic_DNA"/>
</dbReference>
<dbReference type="Pfam" id="PF00378">
    <property type="entry name" value="ECH_1"/>
    <property type="match status" value="1"/>
</dbReference>
<comment type="subcellular location">
    <subcellularLocation>
        <location evidence="1">Peroxisome</location>
    </subcellularLocation>
</comment>
<dbReference type="Proteomes" id="UP000035682">
    <property type="component" value="Unplaced"/>
</dbReference>
<dbReference type="WormBase" id="SRAE_2000355300">
    <property type="protein sequence ID" value="SRP01896"/>
    <property type="gene ID" value="WBGene00263776"/>
</dbReference>
<evidence type="ECO:0000256" key="2">
    <source>
        <dbReference type="ARBA" id="ARBA00023140"/>
    </source>
</evidence>
<proteinExistence type="predicted"/>
<dbReference type="InterPro" id="IPR001753">
    <property type="entry name" value="Enoyl-CoA_hydra/iso"/>
</dbReference>
<dbReference type="SUPFAM" id="SSF52096">
    <property type="entry name" value="ClpP/crotonase"/>
    <property type="match status" value="1"/>
</dbReference>
<dbReference type="STRING" id="34506.A0A090MZG6"/>
<dbReference type="GeneID" id="36381269"/>
<evidence type="ECO:0000313" key="6">
    <source>
        <dbReference type="WBParaSite" id="SRAE_2000355300.1"/>
    </source>
</evidence>
<sequence>MHSSVDLKKYKFILTEKENDIFKITINKVRTLNSLCFESLREISDAVRTSNECKDTKYTVITANGKYFCAGMDFKQYFEWKTEGIIANQESMKKDFAEFVNCFLYHDKPLIGALNGPSIGGGVAMVTYFDYTIASEDTSIVLPFTKFGLTPTDLISYRLPLILGMLKANEMLLLGKPLTAKEAYDLKLFNEVVKKENLWKSVIKVVNQFNKAKIEDIIAVKKMIRYNERQIIQDWSNREIESFVEGLCKPEFYESISKYKKS</sequence>
<evidence type="ECO:0000313" key="4">
    <source>
        <dbReference type="EMBL" id="CEF68899.1"/>
    </source>
</evidence>
<dbReference type="PANTHER" id="PTHR43684:SF1">
    <property type="entry name" value="ENOYL-COA DELTA ISOMERASE 2"/>
    <property type="match status" value="1"/>
</dbReference>
<dbReference type="CTD" id="36381269"/>
<reference evidence="6" key="2">
    <citation type="submission" date="2020-12" db="UniProtKB">
        <authorList>
            <consortium name="WormBaseParasite"/>
        </authorList>
    </citation>
    <scope>IDENTIFICATION</scope>
</reference>
<dbReference type="Gene3D" id="3.90.226.10">
    <property type="entry name" value="2-enoyl-CoA Hydratase, Chain A, domain 1"/>
    <property type="match status" value="1"/>
</dbReference>
<dbReference type="AlphaFoldDB" id="A0A090MZG6"/>
<organism evidence="4">
    <name type="scientific">Strongyloides ratti</name>
    <name type="common">Parasitic roundworm</name>
    <dbReference type="NCBI Taxonomy" id="34506"/>
    <lineage>
        <taxon>Eukaryota</taxon>
        <taxon>Metazoa</taxon>
        <taxon>Ecdysozoa</taxon>
        <taxon>Nematoda</taxon>
        <taxon>Chromadorea</taxon>
        <taxon>Rhabditida</taxon>
        <taxon>Tylenchina</taxon>
        <taxon>Panagrolaimomorpha</taxon>
        <taxon>Strongyloidoidea</taxon>
        <taxon>Strongyloididae</taxon>
        <taxon>Strongyloides</taxon>
    </lineage>
</organism>
<dbReference type="GO" id="GO:0004165">
    <property type="term" value="F:delta(3)-delta(2)-enoyl-CoA isomerase activity"/>
    <property type="evidence" value="ECO:0007669"/>
    <property type="project" value="UniProtKB-ARBA"/>
</dbReference>
<keyword evidence="5" id="KW-1185">Reference proteome</keyword>
<dbReference type="GO" id="GO:0005777">
    <property type="term" value="C:peroxisome"/>
    <property type="evidence" value="ECO:0007669"/>
    <property type="project" value="UniProtKB-SubCell"/>
</dbReference>